<protein>
    <recommendedName>
        <fullName evidence="4">PilZ domain-containing protein</fullName>
    </recommendedName>
</protein>
<organism evidence="2 3">
    <name type="scientific">Novosphingobium album</name>
    <name type="common">ex Hu et al. 2023</name>
    <dbReference type="NCBI Taxonomy" id="2930093"/>
    <lineage>
        <taxon>Bacteria</taxon>
        <taxon>Pseudomonadati</taxon>
        <taxon>Pseudomonadota</taxon>
        <taxon>Alphaproteobacteria</taxon>
        <taxon>Sphingomonadales</taxon>
        <taxon>Sphingomonadaceae</taxon>
        <taxon>Novosphingobium</taxon>
    </lineage>
</organism>
<comment type="caution">
    <text evidence="2">The sequence shown here is derived from an EMBL/GenBank/DDBJ whole genome shotgun (WGS) entry which is preliminary data.</text>
</comment>
<evidence type="ECO:0000313" key="3">
    <source>
        <dbReference type="Proteomes" id="UP001162880"/>
    </source>
</evidence>
<gene>
    <name evidence="2" type="ORF">MTR64_13395</name>
</gene>
<feature type="region of interest" description="Disordered" evidence="1">
    <location>
        <begin position="1"/>
        <end position="20"/>
    </location>
</feature>
<name>A0ABT0B3T5_9SPHN</name>
<evidence type="ECO:0000256" key="1">
    <source>
        <dbReference type="SAM" id="MobiDB-lite"/>
    </source>
</evidence>
<reference evidence="2" key="1">
    <citation type="submission" date="2022-03" db="EMBL/GenBank/DDBJ databases">
        <title>Identification of a novel bacterium isolated from mangrove sediments.</title>
        <authorList>
            <person name="Pan X."/>
        </authorList>
    </citation>
    <scope>NUCLEOTIDE SEQUENCE</scope>
    <source>
        <strain evidence="2">B2580</strain>
    </source>
</reference>
<accession>A0ABT0B3T5</accession>
<evidence type="ECO:0000313" key="2">
    <source>
        <dbReference type="EMBL" id="MCJ2179565.1"/>
    </source>
</evidence>
<feature type="compositionally biased region" description="Basic and acidic residues" evidence="1">
    <location>
        <begin position="1"/>
        <end position="11"/>
    </location>
</feature>
<dbReference type="EMBL" id="JALHLE010000020">
    <property type="protein sequence ID" value="MCJ2179565.1"/>
    <property type="molecule type" value="Genomic_DNA"/>
</dbReference>
<dbReference type="RefSeq" id="WP_243994590.1">
    <property type="nucleotide sequence ID" value="NZ_JALHLE010000020.1"/>
</dbReference>
<sequence>MAGMVMDERPFSEPAPRGVAPDESVKAITVFLAGTMITRETSASCTVRSVAPGQVILETRMLVVAGDDVRVRLSDGRLLRGDVEWCKDGVVSLRLTLMPDWIEELYSRRSAA</sequence>
<proteinExistence type="predicted"/>
<keyword evidence="3" id="KW-1185">Reference proteome</keyword>
<dbReference type="Proteomes" id="UP001162880">
    <property type="component" value="Unassembled WGS sequence"/>
</dbReference>
<evidence type="ECO:0008006" key="4">
    <source>
        <dbReference type="Google" id="ProtNLM"/>
    </source>
</evidence>